<evidence type="ECO:0000313" key="7">
    <source>
        <dbReference type="EMBL" id="EGO63845.1"/>
    </source>
</evidence>
<evidence type="ECO:0000256" key="1">
    <source>
        <dbReference type="ARBA" id="ARBA00023015"/>
    </source>
</evidence>
<dbReference type="InterPro" id="IPR018060">
    <property type="entry name" value="HTH_AraC"/>
</dbReference>
<evidence type="ECO:0000256" key="3">
    <source>
        <dbReference type="ARBA" id="ARBA00023163"/>
    </source>
</evidence>
<dbReference type="GO" id="GO:0043565">
    <property type="term" value="F:sequence-specific DNA binding"/>
    <property type="evidence" value="ECO:0007669"/>
    <property type="project" value="InterPro"/>
</dbReference>
<dbReference type="InterPro" id="IPR018062">
    <property type="entry name" value="HTH_AraC-typ_CS"/>
</dbReference>
<dbReference type="InterPro" id="IPR020449">
    <property type="entry name" value="Tscrpt_reg_AraC-type_HTH"/>
</dbReference>
<dbReference type="PANTHER" id="PTHR43280">
    <property type="entry name" value="ARAC-FAMILY TRANSCRIPTIONAL REGULATOR"/>
    <property type="match status" value="1"/>
</dbReference>
<dbReference type="PROSITE" id="PS00041">
    <property type="entry name" value="HTH_ARAC_FAMILY_1"/>
    <property type="match status" value="1"/>
</dbReference>
<dbReference type="PRINTS" id="PR00032">
    <property type="entry name" value="HTHARAC"/>
</dbReference>
<evidence type="ECO:0000259" key="5">
    <source>
        <dbReference type="PROSITE" id="PS01124"/>
    </source>
</evidence>
<protein>
    <submittedName>
        <fullName evidence="7">AraC family transcriptional regulator</fullName>
    </submittedName>
</protein>
<dbReference type="eggNOG" id="COG2207">
    <property type="taxonomic scope" value="Bacteria"/>
</dbReference>
<dbReference type="PROSITE" id="PS01124">
    <property type="entry name" value="HTH_ARAC_FAMILY_2"/>
    <property type="match status" value="1"/>
</dbReference>
<organism evidence="7 8">
    <name type="scientific">Acetonema longum DSM 6540</name>
    <dbReference type="NCBI Taxonomy" id="1009370"/>
    <lineage>
        <taxon>Bacteria</taxon>
        <taxon>Bacillati</taxon>
        <taxon>Bacillota</taxon>
        <taxon>Negativicutes</taxon>
        <taxon>Acetonemataceae</taxon>
        <taxon>Acetonema</taxon>
    </lineage>
</organism>
<feature type="domain" description="HTH araC/xylS-type" evidence="5">
    <location>
        <begin position="144"/>
        <end position="242"/>
    </location>
</feature>
<keyword evidence="1" id="KW-0805">Transcription regulation</keyword>
<accession>F7NJ97</accession>
<keyword evidence="2" id="KW-0238">DNA-binding</keyword>
<evidence type="ECO:0000313" key="8">
    <source>
        <dbReference type="Proteomes" id="UP000003240"/>
    </source>
</evidence>
<dbReference type="Pfam" id="PF12833">
    <property type="entry name" value="HTH_18"/>
    <property type="match status" value="1"/>
</dbReference>
<keyword evidence="8" id="KW-1185">Reference proteome</keyword>
<reference evidence="7 8" key="1">
    <citation type="journal article" date="2011" name="EMBO J.">
        <title>Structural diversity of bacterial flagellar motors.</title>
        <authorList>
            <person name="Chen S."/>
            <person name="Beeby M."/>
            <person name="Murphy G.E."/>
            <person name="Leadbetter J.R."/>
            <person name="Hendrixson D.R."/>
            <person name="Briegel A."/>
            <person name="Li Z."/>
            <person name="Shi J."/>
            <person name="Tocheva E.I."/>
            <person name="Muller A."/>
            <person name="Dobro M.J."/>
            <person name="Jensen G.J."/>
        </authorList>
    </citation>
    <scope>NUCLEOTIDE SEQUENCE [LARGE SCALE GENOMIC DNA]</scope>
    <source>
        <strain evidence="7 8">DSM 6540</strain>
    </source>
</reference>
<dbReference type="RefSeq" id="WP_004095385.1">
    <property type="nucleotide sequence ID" value="NZ_AFGF01000085.1"/>
</dbReference>
<dbReference type="InterPro" id="IPR011006">
    <property type="entry name" value="CheY-like_superfamily"/>
</dbReference>
<dbReference type="eggNOG" id="COG4753">
    <property type="taxonomic scope" value="Bacteria"/>
</dbReference>
<dbReference type="PANTHER" id="PTHR43280:SF28">
    <property type="entry name" value="HTH-TYPE TRANSCRIPTIONAL ACTIVATOR RHAS"/>
    <property type="match status" value="1"/>
</dbReference>
<dbReference type="PROSITE" id="PS50110">
    <property type="entry name" value="RESPONSE_REGULATORY"/>
    <property type="match status" value="1"/>
</dbReference>
<dbReference type="SUPFAM" id="SSF46689">
    <property type="entry name" value="Homeodomain-like"/>
    <property type="match status" value="2"/>
</dbReference>
<feature type="modified residue" description="4-aspartylphosphate" evidence="4">
    <location>
        <position position="55"/>
    </location>
</feature>
<dbReference type="SMART" id="SM00448">
    <property type="entry name" value="REC"/>
    <property type="match status" value="1"/>
</dbReference>
<feature type="domain" description="Response regulatory" evidence="6">
    <location>
        <begin position="3"/>
        <end position="120"/>
    </location>
</feature>
<dbReference type="Pfam" id="PF00072">
    <property type="entry name" value="Response_reg"/>
    <property type="match status" value="1"/>
</dbReference>
<dbReference type="CDD" id="cd17536">
    <property type="entry name" value="REC_YesN-like"/>
    <property type="match status" value="1"/>
</dbReference>
<evidence type="ECO:0000256" key="4">
    <source>
        <dbReference type="PROSITE-ProRule" id="PRU00169"/>
    </source>
</evidence>
<dbReference type="SMART" id="SM00342">
    <property type="entry name" value="HTH_ARAC"/>
    <property type="match status" value="1"/>
</dbReference>
<evidence type="ECO:0000259" key="6">
    <source>
        <dbReference type="PROSITE" id="PS50110"/>
    </source>
</evidence>
<keyword evidence="4" id="KW-0597">Phosphoprotein</keyword>
<dbReference type="SUPFAM" id="SSF52172">
    <property type="entry name" value="CheY-like"/>
    <property type="match status" value="1"/>
</dbReference>
<gene>
    <name evidence="7" type="ORF">ALO_10764</name>
</gene>
<dbReference type="STRING" id="1009370.ALO_10764"/>
<dbReference type="GO" id="GO:0003700">
    <property type="term" value="F:DNA-binding transcription factor activity"/>
    <property type="evidence" value="ECO:0007669"/>
    <property type="project" value="InterPro"/>
</dbReference>
<dbReference type="Proteomes" id="UP000003240">
    <property type="component" value="Unassembled WGS sequence"/>
</dbReference>
<name>F7NJ97_9FIRM</name>
<dbReference type="AlphaFoldDB" id="F7NJ97"/>
<dbReference type="Gene3D" id="1.10.10.60">
    <property type="entry name" value="Homeodomain-like"/>
    <property type="match status" value="2"/>
</dbReference>
<dbReference type="GO" id="GO:0000160">
    <property type="term" value="P:phosphorelay signal transduction system"/>
    <property type="evidence" value="ECO:0007669"/>
    <property type="project" value="InterPro"/>
</dbReference>
<dbReference type="InterPro" id="IPR001789">
    <property type="entry name" value="Sig_transdc_resp-reg_receiver"/>
</dbReference>
<dbReference type="OrthoDB" id="324626at2"/>
<evidence type="ECO:0000256" key="2">
    <source>
        <dbReference type="ARBA" id="ARBA00023125"/>
    </source>
</evidence>
<dbReference type="InterPro" id="IPR009057">
    <property type="entry name" value="Homeodomain-like_sf"/>
</dbReference>
<comment type="caution">
    <text evidence="7">The sequence shown here is derived from an EMBL/GenBank/DDBJ whole genome shotgun (WGS) entry which is preliminary data.</text>
</comment>
<keyword evidence="3" id="KW-0804">Transcription</keyword>
<proteinExistence type="predicted"/>
<sequence length="245" mass="27724">MNRILLVDDEKWVRSALKWTVEKTCLPFNVVHECANGLEALDWLRGNQADLVLTDIGMPVMDGITLVNELHRKSCSPDVVIISVYDDFPFVQKALRNGVRDYLLKPVQPEEMHQCLTKWLEERKPADGPIPVQADAATGSPIIQKVLHYIETTPPSLITLTEAAKSIPMNACYLSQLFKQEMNVNFVDYVTEIKITEAKRLLTATSLRISEVAERLGYADIAYFSNTFKKVTGVSPSEYRNKDKH</sequence>
<dbReference type="EMBL" id="AFGF01000085">
    <property type="protein sequence ID" value="EGO63845.1"/>
    <property type="molecule type" value="Genomic_DNA"/>
</dbReference>
<dbReference type="Gene3D" id="3.40.50.2300">
    <property type="match status" value="1"/>
</dbReference>